<dbReference type="EMBL" id="CP009225">
    <property type="protein sequence ID" value="AKC61998.1"/>
    <property type="molecule type" value="Genomic_DNA"/>
</dbReference>
<dbReference type="KEGG" id="cld:CLSPO_c12780"/>
<protein>
    <submittedName>
        <fullName evidence="1">Transcriptional regulator, DeoR family</fullName>
    </submittedName>
</protein>
<sequence length="63" mass="7157">MSVNKEIIVLLDHSKLNNVSLLKVCETKEISKIIIYGLKEFIAEEEKLLNKFKANGIEVIIAK</sequence>
<gene>
    <name evidence="1" type="ORF">CLSPO_c12780</name>
</gene>
<reference evidence="1 2" key="1">
    <citation type="journal article" date="2015" name="PLoS ONE">
        <title>A universal mariner transposon system for forward genetic studies in the genus clostridium.</title>
        <authorList>
            <person name="Zhang Y."/>
            <person name="Grosse-Honebrink A."/>
            <person name="Minton N.P."/>
        </authorList>
    </citation>
    <scope>NUCLEOTIDE SEQUENCE [LARGE SCALE GENOMIC DNA]</scope>
    <source>
        <strain evidence="1 2">NCIMB 10696</strain>
    </source>
</reference>
<name>A0A7U4JMQ9_CLOSG</name>
<evidence type="ECO:0000313" key="1">
    <source>
        <dbReference type="EMBL" id="AKC61998.1"/>
    </source>
</evidence>
<organism evidence="1 2">
    <name type="scientific">Clostridium sporogenes</name>
    <dbReference type="NCBI Taxonomy" id="1509"/>
    <lineage>
        <taxon>Bacteria</taxon>
        <taxon>Bacillati</taxon>
        <taxon>Bacillota</taxon>
        <taxon>Clostridia</taxon>
        <taxon>Eubacteriales</taxon>
        <taxon>Clostridiaceae</taxon>
        <taxon>Clostridium</taxon>
    </lineage>
</organism>
<evidence type="ECO:0000313" key="2">
    <source>
        <dbReference type="Proteomes" id="UP000033052"/>
    </source>
</evidence>
<dbReference type="Proteomes" id="UP000033052">
    <property type="component" value="Chromosome"/>
</dbReference>
<proteinExistence type="predicted"/>
<accession>A0A7U4JMQ9</accession>
<dbReference type="AlphaFoldDB" id="A0A7U4JMQ9"/>